<dbReference type="AlphaFoldDB" id="A0A5C4JD70"/>
<dbReference type="InterPro" id="IPR029058">
    <property type="entry name" value="AB_hydrolase_fold"/>
</dbReference>
<dbReference type="Pfam" id="PF12697">
    <property type="entry name" value="Abhydrolase_6"/>
    <property type="match status" value="1"/>
</dbReference>
<organism evidence="2 3">
    <name type="scientific">Actinomadura soli</name>
    <dbReference type="NCBI Taxonomy" id="2508997"/>
    <lineage>
        <taxon>Bacteria</taxon>
        <taxon>Bacillati</taxon>
        <taxon>Actinomycetota</taxon>
        <taxon>Actinomycetes</taxon>
        <taxon>Streptosporangiales</taxon>
        <taxon>Thermomonosporaceae</taxon>
        <taxon>Actinomadura</taxon>
    </lineage>
</organism>
<evidence type="ECO:0000259" key="1">
    <source>
        <dbReference type="Pfam" id="PF12697"/>
    </source>
</evidence>
<dbReference type="SUPFAM" id="SSF53474">
    <property type="entry name" value="alpha/beta-Hydrolases"/>
    <property type="match status" value="1"/>
</dbReference>
<dbReference type="RefSeq" id="WP_138645507.1">
    <property type="nucleotide sequence ID" value="NZ_VCKW01000057.1"/>
</dbReference>
<dbReference type="GO" id="GO:0016787">
    <property type="term" value="F:hydrolase activity"/>
    <property type="evidence" value="ECO:0007669"/>
    <property type="project" value="UniProtKB-KW"/>
</dbReference>
<keyword evidence="3" id="KW-1185">Reference proteome</keyword>
<dbReference type="Proteomes" id="UP000309174">
    <property type="component" value="Unassembled WGS sequence"/>
</dbReference>
<proteinExistence type="predicted"/>
<dbReference type="Gene3D" id="3.40.50.1820">
    <property type="entry name" value="alpha/beta hydrolase"/>
    <property type="match status" value="1"/>
</dbReference>
<dbReference type="PANTHER" id="PTHR43798">
    <property type="entry name" value="MONOACYLGLYCEROL LIPASE"/>
    <property type="match status" value="1"/>
</dbReference>
<gene>
    <name evidence="2" type="ORF">ETD83_13770</name>
</gene>
<accession>A0A5C4JD70</accession>
<dbReference type="InterPro" id="IPR000073">
    <property type="entry name" value="AB_hydrolase_1"/>
</dbReference>
<dbReference type="GO" id="GO:0016020">
    <property type="term" value="C:membrane"/>
    <property type="evidence" value="ECO:0007669"/>
    <property type="project" value="TreeGrafter"/>
</dbReference>
<keyword evidence="2" id="KW-0378">Hydrolase</keyword>
<evidence type="ECO:0000313" key="2">
    <source>
        <dbReference type="EMBL" id="TMR01848.1"/>
    </source>
</evidence>
<dbReference type="Gene3D" id="1.10.210.20">
    <property type="match status" value="1"/>
</dbReference>
<feature type="domain" description="AB hydrolase-1" evidence="1">
    <location>
        <begin position="27"/>
        <end position="260"/>
    </location>
</feature>
<dbReference type="EMBL" id="VCKW01000057">
    <property type="protein sequence ID" value="TMR01848.1"/>
    <property type="molecule type" value="Genomic_DNA"/>
</dbReference>
<evidence type="ECO:0000313" key="3">
    <source>
        <dbReference type="Proteomes" id="UP000309174"/>
    </source>
</evidence>
<dbReference type="OrthoDB" id="495620at2"/>
<sequence>MTDLKTIRVAGQPITYQDQGPADAPVVVLLSGWCHDHQLFDQLVPRLADDLRVLCVDWRGHGEDRSPVDDFGYAEQAGDTLAVLDALHVDRFLPVSHSHGGWANLEIAERTGTARVPRLIVVDWLMTPPSPEFSAGLAAIQDPDRWTDARQDLYDVWLNGHRHERVQRHLDEEMSGFGFEMWARSCRVIADAYAEFGSPLQRMAGLSEHRPIKHLFSQPTTRSYEQAHIDFQSEHPWFEYRTLDGPTHFPTLESPDKVASEIRAYIET</sequence>
<protein>
    <submittedName>
        <fullName evidence="2">Alpha/beta hydrolase</fullName>
    </submittedName>
</protein>
<comment type="caution">
    <text evidence="2">The sequence shown here is derived from an EMBL/GenBank/DDBJ whole genome shotgun (WGS) entry which is preliminary data.</text>
</comment>
<dbReference type="InterPro" id="IPR050266">
    <property type="entry name" value="AB_hydrolase_sf"/>
</dbReference>
<name>A0A5C4JD70_9ACTN</name>
<reference evidence="2 3" key="1">
    <citation type="submission" date="2019-05" db="EMBL/GenBank/DDBJ databases">
        <title>Draft genome sequence of Actinomadura sp. 14C53.</title>
        <authorList>
            <person name="Saricaoglu S."/>
            <person name="Isik K."/>
        </authorList>
    </citation>
    <scope>NUCLEOTIDE SEQUENCE [LARGE SCALE GENOMIC DNA]</scope>
    <source>
        <strain evidence="2 3">14C53</strain>
    </source>
</reference>
<dbReference type="PANTHER" id="PTHR43798:SF33">
    <property type="entry name" value="HYDROLASE, PUTATIVE (AFU_ORTHOLOGUE AFUA_2G14860)-RELATED"/>
    <property type="match status" value="1"/>
</dbReference>